<dbReference type="AlphaFoldDB" id="A0A1D9P4D7"/>
<feature type="domain" description="Periplasmic binding protein" evidence="5">
    <location>
        <begin position="38"/>
        <end position="296"/>
    </location>
</feature>
<evidence type="ECO:0000256" key="3">
    <source>
        <dbReference type="ARBA" id="ARBA00022729"/>
    </source>
</evidence>
<organism evidence="6 7">
    <name type="scientific">Butyrivibrio hungatei</name>
    <dbReference type="NCBI Taxonomy" id="185008"/>
    <lineage>
        <taxon>Bacteria</taxon>
        <taxon>Bacillati</taxon>
        <taxon>Bacillota</taxon>
        <taxon>Clostridia</taxon>
        <taxon>Lachnospirales</taxon>
        <taxon>Lachnospiraceae</taxon>
        <taxon>Butyrivibrio</taxon>
    </lineage>
</organism>
<evidence type="ECO:0000259" key="5">
    <source>
        <dbReference type="Pfam" id="PF13407"/>
    </source>
</evidence>
<dbReference type="RefSeq" id="WP_071176991.1">
    <property type="nucleotide sequence ID" value="NZ_CP017831.1"/>
</dbReference>
<dbReference type="InterPro" id="IPR028082">
    <property type="entry name" value="Peripla_BP_I"/>
</dbReference>
<evidence type="ECO:0000313" key="7">
    <source>
        <dbReference type="Proteomes" id="UP000179284"/>
    </source>
</evidence>
<feature type="signal peptide" evidence="4">
    <location>
        <begin position="1"/>
        <end position="29"/>
    </location>
</feature>
<dbReference type="OrthoDB" id="9769193at2"/>
<feature type="chain" id="PRO_5009444152" evidence="4">
    <location>
        <begin position="30"/>
        <end position="328"/>
    </location>
</feature>
<dbReference type="PANTHER" id="PTHR46847:SF1">
    <property type="entry name" value="D-ALLOSE-BINDING PERIPLASMIC PROTEIN-RELATED"/>
    <property type="match status" value="1"/>
</dbReference>
<dbReference type="PANTHER" id="PTHR46847">
    <property type="entry name" value="D-ALLOSE-BINDING PERIPLASMIC PROTEIN-RELATED"/>
    <property type="match status" value="1"/>
</dbReference>
<gene>
    <name evidence="6" type="ORF">bhn_I2348</name>
</gene>
<keyword evidence="7" id="KW-1185">Reference proteome</keyword>
<dbReference type="Gene3D" id="3.40.50.2300">
    <property type="match status" value="2"/>
</dbReference>
<evidence type="ECO:0000313" key="6">
    <source>
        <dbReference type="EMBL" id="AOZ97381.1"/>
    </source>
</evidence>
<sequence length="328" mass="34983">MKKIITCLLAGILMVTALVGCGQASTVSAAEHSGDTKILFIMPDLNDVFRISLSNAIMSECEAKGITVDLVQSGKSVEAQYSLVESAKSQGYSAIILKLADASTALQMDVASNGLPIVYVNNKPKDEHLEADKYIYVASNEEEAGQLQAEYVLNKLGNPSSMNVIIIEGEPGHSGTIGRTSAVKKTLKDNGCNANYVFVDYANWSDSKAEDLFNIFTLTGQDVDAVFCNNDTMALGVIEAMKKNGYNYKDIPVCGVDATSNGCASIQKGEISFSVLQNAKGQGAAAVDAAITLSKGGSIKNIEYATEDCKYIFVPFEPVDASNVSNYR</sequence>
<evidence type="ECO:0000256" key="2">
    <source>
        <dbReference type="ARBA" id="ARBA00007639"/>
    </source>
</evidence>
<dbReference type="InterPro" id="IPR025997">
    <property type="entry name" value="SBP_2_dom"/>
</dbReference>
<dbReference type="SUPFAM" id="SSF53822">
    <property type="entry name" value="Periplasmic binding protein-like I"/>
    <property type="match status" value="1"/>
</dbReference>
<comment type="subcellular location">
    <subcellularLocation>
        <location evidence="1">Cell envelope</location>
    </subcellularLocation>
</comment>
<keyword evidence="3 4" id="KW-0732">Signal</keyword>
<reference evidence="7" key="1">
    <citation type="submission" date="2016-10" db="EMBL/GenBank/DDBJ databases">
        <title>The complete genome sequence of the rumen bacterium Butyrivibrio hungatei MB2003.</title>
        <authorList>
            <person name="Palevich N."/>
            <person name="Kelly W.J."/>
            <person name="Leahy S.C."/>
            <person name="Altermann E."/>
            <person name="Rakonjac J."/>
            <person name="Attwood G.T."/>
        </authorList>
    </citation>
    <scope>NUCLEOTIDE SEQUENCE [LARGE SCALE GENOMIC DNA]</scope>
    <source>
        <strain evidence="7">MB2003</strain>
    </source>
</reference>
<dbReference type="Pfam" id="PF13407">
    <property type="entry name" value="Peripla_BP_4"/>
    <property type="match status" value="1"/>
</dbReference>
<evidence type="ECO:0000256" key="4">
    <source>
        <dbReference type="SAM" id="SignalP"/>
    </source>
</evidence>
<comment type="similarity">
    <text evidence="2">Belongs to the bacterial solute-binding protein 2 family.</text>
</comment>
<dbReference type="GO" id="GO:0030246">
    <property type="term" value="F:carbohydrate binding"/>
    <property type="evidence" value="ECO:0007669"/>
    <property type="project" value="UniProtKB-ARBA"/>
</dbReference>
<dbReference type="GO" id="GO:0030313">
    <property type="term" value="C:cell envelope"/>
    <property type="evidence" value="ECO:0007669"/>
    <property type="project" value="UniProtKB-SubCell"/>
</dbReference>
<accession>A0A1D9P4D7</accession>
<dbReference type="Proteomes" id="UP000179284">
    <property type="component" value="Chromosome I"/>
</dbReference>
<name>A0A1D9P4D7_9FIRM</name>
<dbReference type="PROSITE" id="PS51257">
    <property type="entry name" value="PROKAR_LIPOPROTEIN"/>
    <property type="match status" value="1"/>
</dbReference>
<dbReference type="EMBL" id="CP017831">
    <property type="protein sequence ID" value="AOZ97381.1"/>
    <property type="molecule type" value="Genomic_DNA"/>
</dbReference>
<proteinExistence type="inferred from homology"/>
<dbReference type="KEGG" id="bhu:bhn_I2348"/>
<evidence type="ECO:0000256" key="1">
    <source>
        <dbReference type="ARBA" id="ARBA00004196"/>
    </source>
</evidence>
<protein>
    <submittedName>
        <fullName evidence="6">Sugar ABC transporter substrate-binding protein</fullName>
    </submittedName>
</protein>